<gene>
    <name evidence="5" type="ORF">JO391_14600</name>
</gene>
<evidence type="ECO:0000256" key="3">
    <source>
        <dbReference type="ARBA" id="ARBA00023163"/>
    </source>
</evidence>
<dbReference type="PROSITE" id="PS51118">
    <property type="entry name" value="HTH_HXLR"/>
    <property type="match status" value="1"/>
</dbReference>
<dbReference type="GO" id="GO:0003677">
    <property type="term" value="F:DNA binding"/>
    <property type="evidence" value="ECO:0007669"/>
    <property type="project" value="UniProtKB-KW"/>
</dbReference>
<evidence type="ECO:0000313" key="6">
    <source>
        <dbReference type="Proteomes" id="UP000826300"/>
    </source>
</evidence>
<dbReference type="Gene3D" id="1.10.10.10">
    <property type="entry name" value="Winged helix-like DNA-binding domain superfamily/Winged helix DNA-binding domain"/>
    <property type="match status" value="1"/>
</dbReference>
<dbReference type="PANTHER" id="PTHR33204:SF37">
    <property type="entry name" value="HTH-TYPE TRANSCRIPTIONAL REGULATOR YODB"/>
    <property type="match status" value="1"/>
</dbReference>
<reference evidence="5" key="1">
    <citation type="submission" date="2021-02" db="EMBL/GenBank/DDBJ databases">
        <title>Rhodobacter shimadae sp. nov., an aerobic anoxygenic phototrophic bacterium isolated from a hot spring.</title>
        <authorList>
            <person name="Muramatsu S."/>
            <person name="Haruta S."/>
            <person name="Hirose S."/>
            <person name="Hanada S."/>
        </authorList>
    </citation>
    <scope>NUCLEOTIDE SEQUENCE</scope>
    <source>
        <strain evidence="5">N10</strain>
    </source>
</reference>
<dbReference type="PANTHER" id="PTHR33204">
    <property type="entry name" value="TRANSCRIPTIONAL REGULATOR, MARR FAMILY"/>
    <property type="match status" value="1"/>
</dbReference>
<dbReference type="KEGG" id="nsm:JO391_14600"/>
<evidence type="ECO:0000256" key="1">
    <source>
        <dbReference type="ARBA" id="ARBA00023015"/>
    </source>
</evidence>
<dbReference type="Proteomes" id="UP000826300">
    <property type="component" value="Chromosome"/>
</dbReference>
<dbReference type="InterPro" id="IPR036390">
    <property type="entry name" value="WH_DNA-bd_sf"/>
</dbReference>
<feature type="domain" description="HTH hxlR-type" evidence="4">
    <location>
        <begin position="15"/>
        <end position="113"/>
    </location>
</feature>
<name>A0A8G1EC98_9RHOB</name>
<keyword evidence="1" id="KW-0805">Transcription regulation</keyword>
<evidence type="ECO:0000256" key="2">
    <source>
        <dbReference type="ARBA" id="ARBA00023125"/>
    </source>
</evidence>
<keyword evidence="2" id="KW-0238">DNA-binding</keyword>
<sequence>MPASLPMEAECTPACPIAAASEILSGKWTTLIFRDLFRGTRRYSELQVSLAGISPRILAERLRMLEDQGLVHRKVIPTVPPRTEYTLTEKGRRIEPVLVAMAGFGQMLQEATLPEADRDGMASLEGMAGAGEGARLGATAE</sequence>
<dbReference type="RefSeq" id="WP_220661186.1">
    <property type="nucleotide sequence ID" value="NZ_CP069370.1"/>
</dbReference>
<dbReference type="Pfam" id="PF01638">
    <property type="entry name" value="HxlR"/>
    <property type="match status" value="1"/>
</dbReference>
<dbReference type="AlphaFoldDB" id="A0A8G1EC98"/>
<accession>A0A8G1EC98</accession>
<keyword evidence="6" id="KW-1185">Reference proteome</keyword>
<dbReference type="InterPro" id="IPR002577">
    <property type="entry name" value="HTH_HxlR"/>
</dbReference>
<dbReference type="EMBL" id="CP069370">
    <property type="protein sequence ID" value="QYZ68966.1"/>
    <property type="molecule type" value="Genomic_DNA"/>
</dbReference>
<proteinExistence type="predicted"/>
<dbReference type="SUPFAM" id="SSF46785">
    <property type="entry name" value="Winged helix' DNA-binding domain"/>
    <property type="match status" value="1"/>
</dbReference>
<dbReference type="InterPro" id="IPR036388">
    <property type="entry name" value="WH-like_DNA-bd_sf"/>
</dbReference>
<keyword evidence="3" id="KW-0804">Transcription</keyword>
<evidence type="ECO:0000259" key="4">
    <source>
        <dbReference type="PROSITE" id="PS51118"/>
    </source>
</evidence>
<protein>
    <submittedName>
        <fullName evidence="5">Helix-turn-helix transcriptional regulator</fullName>
    </submittedName>
</protein>
<evidence type="ECO:0000313" key="5">
    <source>
        <dbReference type="EMBL" id="QYZ68966.1"/>
    </source>
</evidence>
<organism evidence="5 6">
    <name type="scientific">Neotabrizicola shimadae</name>
    <dbReference type="NCBI Taxonomy" id="2807096"/>
    <lineage>
        <taxon>Bacteria</taxon>
        <taxon>Pseudomonadati</taxon>
        <taxon>Pseudomonadota</taxon>
        <taxon>Alphaproteobacteria</taxon>
        <taxon>Rhodobacterales</taxon>
        <taxon>Paracoccaceae</taxon>
        <taxon>Neotabrizicola</taxon>
    </lineage>
</organism>